<accession>A0A085MS92</accession>
<keyword evidence="1" id="KW-0472">Membrane</keyword>
<proteinExistence type="predicted"/>
<gene>
    <name evidence="2" type="ORF">M514_11708</name>
</gene>
<reference evidence="2" key="1">
    <citation type="journal article" date="2014" name="Nat. Genet.">
        <title>Genome and transcriptome of the porcine whipworm Trichuris suis.</title>
        <authorList>
            <person name="Jex A.R."/>
            <person name="Nejsum P."/>
            <person name="Schwarz E.M."/>
            <person name="Hu L."/>
            <person name="Young N.D."/>
            <person name="Hall R.S."/>
            <person name="Korhonen P.K."/>
            <person name="Liao S."/>
            <person name="Thamsborg S."/>
            <person name="Xia J."/>
            <person name="Xu P."/>
            <person name="Wang S."/>
            <person name="Scheerlinck J.P."/>
            <person name="Hofmann A."/>
            <person name="Sternberg P.W."/>
            <person name="Wang J."/>
            <person name="Gasser R.B."/>
        </authorList>
    </citation>
    <scope>NUCLEOTIDE SEQUENCE [LARGE SCALE GENOMIC DNA]</scope>
    <source>
        <strain evidence="2">DCEP-RM93F</strain>
    </source>
</reference>
<organism evidence="2">
    <name type="scientific">Trichuris suis</name>
    <name type="common">pig whipworm</name>
    <dbReference type="NCBI Taxonomy" id="68888"/>
    <lineage>
        <taxon>Eukaryota</taxon>
        <taxon>Metazoa</taxon>
        <taxon>Ecdysozoa</taxon>
        <taxon>Nematoda</taxon>
        <taxon>Enoplea</taxon>
        <taxon>Dorylaimia</taxon>
        <taxon>Trichinellida</taxon>
        <taxon>Trichuridae</taxon>
        <taxon>Trichuris</taxon>
    </lineage>
</organism>
<keyword evidence="1" id="KW-0812">Transmembrane</keyword>
<dbReference type="AlphaFoldDB" id="A0A085MS92"/>
<sequence>MIKNMLKVSALLSTAIKSSANVAEAIFKLLSWRRGVLEESRLVREPPRTWVVVHGAAKSYRQSSVSNRSPVASSKRKKPLEMQNPCSWLACMGFMALSMLICFITIIGIATKQRETGKQAFTIPNLKQVCVLQTGDRCVYHPGLYVNSCAQTECASWARKFSVNELGILQIQRVEAKKKIITPDHSLCGPGKWCSGGECVAIPERQPRPETVKLTPEWKEGILCMEFETKHLQDELIGRYFGQESINQTSTGLCLQPLLNRQQFFVIPHYCEGLQSHQPNELCELHDTQKYSLVINSAEPCQKILIPALTYRQKICHDIENVEYETNYDDEDRCTFKCTSQSRLRLMPNGTTCTDTQFSVRDAFCFMGICLPGEK</sequence>
<evidence type="ECO:0000256" key="1">
    <source>
        <dbReference type="SAM" id="Phobius"/>
    </source>
</evidence>
<dbReference type="Proteomes" id="UP000030758">
    <property type="component" value="Unassembled WGS sequence"/>
</dbReference>
<keyword evidence="1" id="KW-1133">Transmembrane helix</keyword>
<dbReference type="EMBL" id="KL367695">
    <property type="protein sequence ID" value="KFD60088.1"/>
    <property type="molecule type" value="Genomic_DNA"/>
</dbReference>
<name>A0A085MS92_9BILA</name>
<feature type="transmembrane region" description="Helical" evidence="1">
    <location>
        <begin position="87"/>
        <end position="110"/>
    </location>
</feature>
<protein>
    <submittedName>
        <fullName evidence="2">Uncharacterized protein</fullName>
    </submittedName>
</protein>
<evidence type="ECO:0000313" key="2">
    <source>
        <dbReference type="EMBL" id="KFD60088.1"/>
    </source>
</evidence>